<proteinExistence type="predicted"/>
<dbReference type="AlphaFoldDB" id="A0A7M1QRR2"/>
<protein>
    <submittedName>
        <fullName evidence="1">Uncharacterized protein</fullName>
    </submittedName>
</protein>
<organism evidence="1 2">
    <name type="scientific">Trueperella pecoris</name>
    <dbReference type="NCBI Taxonomy" id="2733571"/>
    <lineage>
        <taxon>Bacteria</taxon>
        <taxon>Bacillati</taxon>
        <taxon>Actinomycetota</taxon>
        <taxon>Actinomycetes</taxon>
        <taxon>Actinomycetales</taxon>
        <taxon>Actinomycetaceae</taxon>
        <taxon>Trueperella</taxon>
    </lineage>
</organism>
<evidence type="ECO:0000313" key="1">
    <source>
        <dbReference type="EMBL" id="QOR44760.1"/>
    </source>
</evidence>
<sequence length="48" mass="5469">MTTPKPGQVRINVSQALETLGEKPRDEQITQLEKIHQELTTRLNRAQA</sequence>
<accession>A0A8A5UDD2</accession>
<accession>A0A7M1QRR2</accession>
<gene>
    <name evidence="1" type="ORF">INS88_05470</name>
</gene>
<dbReference type="EMBL" id="CP063213">
    <property type="protein sequence ID" value="QOR44760.1"/>
    <property type="molecule type" value="Genomic_DNA"/>
</dbReference>
<keyword evidence="2" id="KW-1185">Reference proteome</keyword>
<reference evidence="1 2" key="1">
    <citation type="submission" date="2020-10" db="EMBL/GenBank/DDBJ databases">
        <title>Trueperella pecoris sp. nov. isolated from bovine and porcine specimens.</title>
        <authorList>
            <person name="Schoenecker L."/>
            <person name="Schnydrig P."/>
            <person name="Brodard I."/>
            <person name="Thomann A."/>
            <person name="Hemphill A."/>
            <person name="Rodriguez-Campos S."/>
            <person name="Perreten V."/>
            <person name="Jores J."/>
            <person name="Kittl S."/>
        </authorList>
    </citation>
    <scope>NUCLEOTIDE SEQUENCE [LARGE SCALE GENOMIC DNA]</scope>
    <source>
        <strain evidence="1 2">15A0121</strain>
    </source>
</reference>
<name>A0A7M1QRR2_9ACTO</name>
<dbReference type="RefSeq" id="WP_193327469.1">
    <property type="nucleotide sequence ID" value="NZ_CP053291.1"/>
</dbReference>
<evidence type="ECO:0000313" key="2">
    <source>
        <dbReference type="Proteomes" id="UP000595053"/>
    </source>
</evidence>
<dbReference type="Proteomes" id="UP000595053">
    <property type="component" value="Chromosome"/>
</dbReference>